<organism evidence="6 7">
    <name type="scientific">Candidatus Woesebacteria bacterium RIFCSPLOWO2_01_FULL_44_14</name>
    <dbReference type="NCBI Taxonomy" id="1802525"/>
    <lineage>
        <taxon>Bacteria</taxon>
        <taxon>Candidatus Woeseibacteriota</taxon>
    </lineage>
</organism>
<dbReference type="SUPFAM" id="SSF46561">
    <property type="entry name" value="Ribosomal protein L29 (L29p)"/>
    <property type="match status" value="1"/>
</dbReference>
<protein>
    <recommendedName>
        <fullName evidence="4 5">Large ribosomal subunit protein uL29</fullName>
    </recommendedName>
</protein>
<reference evidence="6 7" key="1">
    <citation type="journal article" date="2016" name="Nat. Commun.">
        <title>Thousands of microbial genomes shed light on interconnected biogeochemical processes in an aquifer system.</title>
        <authorList>
            <person name="Anantharaman K."/>
            <person name="Brown C.T."/>
            <person name="Hug L.A."/>
            <person name="Sharon I."/>
            <person name="Castelle C.J."/>
            <person name="Probst A.J."/>
            <person name="Thomas B.C."/>
            <person name="Singh A."/>
            <person name="Wilkins M.J."/>
            <person name="Karaoz U."/>
            <person name="Brodie E.L."/>
            <person name="Williams K.H."/>
            <person name="Hubbard S.S."/>
            <person name="Banfield J.F."/>
        </authorList>
    </citation>
    <scope>NUCLEOTIDE SEQUENCE [LARGE SCALE GENOMIC DNA]</scope>
</reference>
<dbReference type="STRING" id="1802525.A2975_03810"/>
<comment type="similarity">
    <text evidence="1 5">Belongs to the universal ribosomal protein uL29 family.</text>
</comment>
<dbReference type="AlphaFoldDB" id="A0A1F8C1E4"/>
<dbReference type="InterPro" id="IPR001854">
    <property type="entry name" value="Ribosomal_uL29"/>
</dbReference>
<evidence type="ECO:0000256" key="3">
    <source>
        <dbReference type="ARBA" id="ARBA00023274"/>
    </source>
</evidence>
<keyword evidence="3 5" id="KW-0687">Ribonucleoprotein</keyword>
<dbReference type="Proteomes" id="UP000178429">
    <property type="component" value="Unassembled WGS sequence"/>
</dbReference>
<keyword evidence="2 5" id="KW-0689">Ribosomal protein</keyword>
<sequence>MKKLELTKLREKSIKELEKQVEKIKLQKALTEAKMAVGKEKNLKAVAGLKRDIAQILTIIKEKEKAEG</sequence>
<name>A0A1F8C1E4_9BACT</name>
<dbReference type="GO" id="GO:1990904">
    <property type="term" value="C:ribonucleoprotein complex"/>
    <property type="evidence" value="ECO:0007669"/>
    <property type="project" value="UniProtKB-KW"/>
</dbReference>
<evidence type="ECO:0000256" key="4">
    <source>
        <dbReference type="ARBA" id="ARBA00035204"/>
    </source>
</evidence>
<dbReference type="GO" id="GO:0005840">
    <property type="term" value="C:ribosome"/>
    <property type="evidence" value="ECO:0007669"/>
    <property type="project" value="UniProtKB-KW"/>
</dbReference>
<dbReference type="HAMAP" id="MF_00374">
    <property type="entry name" value="Ribosomal_uL29"/>
    <property type="match status" value="1"/>
</dbReference>
<evidence type="ECO:0000256" key="5">
    <source>
        <dbReference type="HAMAP-Rule" id="MF_00374"/>
    </source>
</evidence>
<dbReference type="NCBIfam" id="TIGR00012">
    <property type="entry name" value="L29"/>
    <property type="match status" value="1"/>
</dbReference>
<dbReference type="GO" id="GO:0006412">
    <property type="term" value="P:translation"/>
    <property type="evidence" value="ECO:0007669"/>
    <property type="project" value="UniProtKB-UniRule"/>
</dbReference>
<evidence type="ECO:0000256" key="2">
    <source>
        <dbReference type="ARBA" id="ARBA00022980"/>
    </source>
</evidence>
<evidence type="ECO:0000313" key="7">
    <source>
        <dbReference type="Proteomes" id="UP000178429"/>
    </source>
</evidence>
<proteinExistence type="inferred from homology"/>
<dbReference type="Pfam" id="PF00831">
    <property type="entry name" value="Ribosomal_L29"/>
    <property type="match status" value="1"/>
</dbReference>
<gene>
    <name evidence="5" type="primary">rpmC</name>
    <name evidence="6" type="ORF">A2975_03810</name>
</gene>
<dbReference type="EMBL" id="MGHL01000006">
    <property type="protein sequence ID" value="OGM70174.1"/>
    <property type="molecule type" value="Genomic_DNA"/>
</dbReference>
<accession>A0A1F8C1E4</accession>
<dbReference type="PROSITE" id="PS00579">
    <property type="entry name" value="RIBOSOMAL_L29"/>
    <property type="match status" value="1"/>
</dbReference>
<dbReference type="GO" id="GO:0003735">
    <property type="term" value="F:structural constituent of ribosome"/>
    <property type="evidence" value="ECO:0007669"/>
    <property type="project" value="InterPro"/>
</dbReference>
<comment type="caution">
    <text evidence="6">The sequence shown here is derived from an EMBL/GenBank/DDBJ whole genome shotgun (WGS) entry which is preliminary data.</text>
</comment>
<evidence type="ECO:0000256" key="1">
    <source>
        <dbReference type="ARBA" id="ARBA00009254"/>
    </source>
</evidence>
<dbReference type="Gene3D" id="1.10.287.310">
    <property type="match status" value="1"/>
</dbReference>
<dbReference type="InterPro" id="IPR036049">
    <property type="entry name" value="Ribosomal_uL29_sf"/>
</dbReference>
<evidence type="ECO:0000313" key="6">
    <source>
        <dbReference type="EMBL" id="OGM70174.1"/>
    </source>
</evidence>
<dbReference type="InterPro" id="IPR018254">
    <property type="entry name" value="Ribosomal_uL29_CS"/>
</dbReference>